<dbReference type="EMBL" id="GBRH01171545">
    <property type="protein sequence ID" value="JAE26351.1"/>
    <property type="molecule type" value="Transcribed_RNA"/>
</dbReference>
<feature type="compositionally biased region" description="Low complexity" evidence="1">
    <location>
        <begin position="17"/>
        <end position="36"/>
    </location>
</feature>
<protein>
    <submittedName>
        <fullName evidence="2">Uncharacterized protein</fullName>
    </submittedName>
</protein>
<feature type="compositionally biased region" description="Polar residues" evidence="1">
    <location>
        <begin position="76"/>
        <end position="85"/>
    </location>
</feature>
<feature type="region of interest" description="Disordered" evidence="1">
    <location>
        <begin position="1"/>
        <end position="85"/>
    </location>
</feature>
<sequence>MQKIFPAPAGMSQEPGTLSYSTRLSLSSPGAAAAQGGSCGGEPGQRRGPGMARPVDYSTISPSPPSTPALGMHPISSPQGLWTRA</sequence>
<reference evidence="2" key="2">
    <citation type="journal article" date="2015" name="Data Brief">
        <title>Shoot transcriptome of the giant reed, Arundo donax.</title>
        <authorList>
            <person name="Barrero R.A."/>
            <person name="Guerrero F.D."/>
            <person name="Moolhuijzen P."/>
            <person name="Goolsby J.A."/>
            <person name="Tidwell J."/>
            <person name="Bellgard S.E."/>
            <person name="Bellgard M.I."/>
        </authorList>
    </citation>
    <scope>NUCLEOTIDE SEQUENCE</scope>
    <source>
        <tissue evidence="2">Shoot tissue taken approximately 20 cm above the soil surface</tissue>
    </source>
</reference>
<accession>A0A0A9GUW2</accession>
<reference evidence="2" key="1">
    <citation type="submission" date="2014-09" db="EMBL/GenBank/DDBJ databases">
        <authorList>
            <person name="Magalhaes I.L.F."/>
            <person name="Oliveira U."/>
            <person name="Santos F.R."/>
            <person name="Vidigal T.H.D.A."/>
            <person name="Brescovit A.D."/>
            <person name="Santos A.J."/>
        </authorList>
    </citation>
    <scope>NUCLEOTIDE SEQUENCE</scope>
    <source>
        <tissue evidence="2">Shoot tissue taken approximately 20 cm above the soil surface</tissue>
    </source>
</reference>
<name>A0A0A9GUW2_ARUDO</name>
<organism evidence="2">
    <name type="scientific">Arundo donax</name>
    <name type="common">Giant reed</name>
    <name type="synonym">Donax arundinaceus</name>
    <dbReference type="NCBI Taxonomy" id="35708"/>
    <lineage>
        <taxon>Eukaryota</taxon>
        <taxon>Viridiplantae</taxon>
        <taxon>Streptophyta</taxon>
        <taxon>Embryophyta</taxon>
        <taxon>Tracheophyta</taxon>
        <taxon>Spermatophyta</taxon>
        <taxon>Magnoliopsida</taxon>
        <taxon>Liliopsida</taxon>
        <taxon>Poales</taxon>
        <taxon>Poaceae</taxon>
        <taxon>PACMAD clade</taxon>
        <taxon>Arundinoideae</taxon>
        <taxon>Arundineae</taxon>
        <taxon>Arundo</taxon>
    </lineage>
</organism>
<dbReference type="AlphaFoldDB" id="A0A0A9GUW2"/>
<proteinExistence type="predicted"/>
<evidence type="ECO:0000256" key="1">
    <source>
        <dbReference type="SAM" id="MobiDB-lite"/>
    </source>
</evidence>
<evidence type="ECO:0000313" key="2">
    <source>
        <dbReference type="EMBL" id="JAE26351.1"/>
    </source>
</evidence>